<feature type="compositionally biased region" description="Low complexity" evidence="23">
    <location>
        <begin position="701"/>
        <end position="713"/>
    </location>
</feature>
<keyword evidence="5" id="KW-1017">Isopeptide bond</keyword>
<evidence type="ECO:0000256" key="5">
    <source>
        <dbReference type="ARBA" id="ARBA00022499"/>
    </source>
</evidence>
<comment type="similarity">
    <text evidence="20 21">Belongs to the TRAFAC class myosin-kinesin ATPase superfamily. Kinesin family.</text>
</comment>
<evidence type="ECO:0000259" key="24">
    <source>
        <dbReference type="PROSITE" id="PS50067"/>
    </source>
</evidence>
<evidence type="ECO:0000256" key="12">
    <source>
        <dbReference type="ARBA" id="ARBA00022843"/>
    </source>
</evidence>
<keyword evidence="15" id="KW-0206">Cytoskeleton</keyword>
<gene>
    <name evidence="25" type="primary">LOC115040868</name>
</gene>
<feature type="compositionally biased region" description="Basic and acidic residues" evidence="23">
    <location>
        <begin position="668"/>
        <end position="684"/>
    </location>
</feature>
<dbReference type="CDD" id="cd01368">
    <property type="entry name" value="KISc_KIF23_like"/>
    <property type="match status" value="1"/>
</dbReference>
<dbReference type="InterPro" id="IPR001752">
    <property type="entry name" value="Kinesin_motor_dom"/>
</dbReference>
<evidence type="ECO:0000256" key="11">
    <source>
        <dbReference type="ARBA" id="ARBA00022840"/>
    </source>
</evidence>
<dbReference type="InterPro" id="IPR027640">
    <property type="entry name" value="Kinesin-like_fam"/>
</dbReference>
<evidence type="ECO:0000256" key="20">
    <source>
        <dbReference type="PROSITE-ProRule" id="PRU00283"/>
    </source>
</evidence>
<comment type="function">
    <text evidence="18">Component of the centralspindlin complex that serves as a microtubule-dependent and Rho-mediated signaling required for the myosin contractile ring formation during the cell cycle cytokinesis. Essential for cytokinesis in Rho-mediated signaling. Required for the localization of ECT2 to the central spindle. Plus-end-directed motor enzyme that moves antiparallel microtubules in vitro.</text>
</comment>
<dbReference type="InterPro" id="IPR038105">
    <property type="entry name" value="Kif23_Arf-bd_sf"/>
</dbReference>
<keyword evidence="7" id="KW-0132">Cell division</keyword>
<evidence type="ECO:0000256" key="19">
    <source>
        <dbReference type="ARBA" id="ARBA00066079"/>
    </source>
</evidence>
<comment type="subcellular location">
    <subcellularLocation>
        <location evidence="2">Cytoplasm</location>
        <location evidence="2">Cytoskeleton</location>
        <location evidence="2">Spindle</location>
    </subcellularLocation>
    <subcellularLocation>
        <location evidence="3">Midbody</location>
        <location evidence="3">Midbody ring</location>
    </subcellularLocation>
    <subcellularLocation>
        <location evidence="1">Nucleus</location>
    </subcellularLocation>
</comment>
<evidence type="ECO:0000256" key="4">
    <source>
        <dbReference type="ARBA" id="ARBA00022490"/>
    </source>
</evidence>
<evidence type="ECO:0000256" key="8">
    <source>
        <dbReference type="ARBA" id="ARBA00022701"/>
    </source>
</evidence>
<evidence type="ECO:0000256" key="3">
    <source>
        <dbReference type="ARBA" id="ARBA00004476"/>
    </source>
</evidence>
<keyword evidence="26" id="KW-1185">Reference proteome</keyword>
<feature type="compositionally biased region" description="Polar residues" evidence="23">
    <location>
        <begin position="733"/>
        <end position="746"/>
    </location>
</feature>
<evidence type="ECO:0000313" key="26">
    <source>
        <dbReference type="Proteomes" id="UP000472264"/>
    </source>
</evidence>
<evidence type="ECO:0000256" key="23">
    <source>
        <dbReference type="SAM" id="MobiDB-lite"/>
    </source>
</evidence>
<reference evidence="25" key="3">
    <citation type="submission" date="2025-09" db="UniProtKB">
        <authorList>
            <consortium name="Ensembl"/>
        </authorList>
    </citation>
    <scope>IDENTIFICATION</scope>
</reference>
<name>A0A665UM41_ECHNA</name>
<keyword evidence="17" id="KW-0131">Cell cycle</keyword>
<comment type="subunit">
    <text evidence="19">Heterotetramer of two molecules each of RACGAP1 and KIF23. Found in the centralspindlin complex. Interacts with RACGAP1; the interaction is direct. Interacts with ECT2 and PRC1. Interacts with ANXA11 during cytokinesis. Interacts with BIRC6/bruce and USP8/UBPY. Interacts with ARF6, forming heterodimers and heterotetramers.</text>
</comment>
<feature type="region of interest" description="Disordered" evidence="23">
    <location>
        <begin position="873"/>
        <end position="902"/>
    </location>
</feature>
<reference evidence="25" key="2">
    <citation type="submission" date="2025-08" db="UniProtKB">
        <authorList>
            <consortium name="Ensembl"/>
        </authorList>
    </citation>
    <scope>IDENTIFICATION</scope>
</reference>
<protein>
    <recommendedName>
        <fullName evidence="21">Kinesin-like protein</fullName>
    </recommendedName>
</protein>
<keyword evidence="8 21" id="KW-0493">Microtubule</keyword>
<feature type="domain" description="Kinesin motor" evidence="24">
    <location>
        <begin position="23"/>
        <end position="417"/>
    </location>
</feature>
<evidence type="ECO:0000256" key="6">
    <source>
        <dbReference type="ARBA" id="ARBA00022553"/>
    </source>
</evidence>
<dbReference type="GO" id="GO:0005819">
    <property type="term" value="C:spindle"/>
    <property type="evidence" value="ECO:0007669"/>
    <property type="project" value="UniProtKB-SubCell"/>
</dbReference>
<dbReference type="GO" id="GO:0090543">
    <property type="term" value="C:Flemming body"/>
    <property type="evidence" value="ECO:0007669"/>
    <property type="project" value="UniProtKB-SubCell"/>
</dbReference>
<dbReference type="InterPro" id="IPR019821">
    <property type="entry name" value="Kinesin_motor_CS"/>
</dbReference>
<evidence type="ECO:0000256" key="7">
    <source>
        <dbReference type="ARBA" id="ARBA00022618"/>
    </source>
</evidence>
<keyword evidence="14 20" id="KW-0505">Motor protein</keyword>
<evidence type="ECO:0000256" key="21">
    <source>
        <dbReference type="RuleBase" id="RU000394"/>
    </source>
</evidence>
<dbReference type="FunFam" id="2.60.40.4330:FF:000001">
    <property type="entry name" value="Kinesin-like protein"/>
    <property type="match status" value="1"/>
</dbReference>
<evidence type="ECO:0000256" key="1">
    <source>
        <dbReference type="ARBA" id="ARBA00004123"/>
    </source>
</evidence>
<dbReference type="GO" id="GO:0005524">
    <property type="term" value="F:ATP binding"/>
    <property type="evidence" value="ECO:0007669"/>
    <property type="project" value="UniProtKB-UniRule"/>
</dbReference>
<evidence type="ECO:0000313" key="25">
    <source>
        <dbReference type="Ensembl" id="ENSENLP00000020396.1"/>
    </source>
</evidence>
<keyword evidence="9 20" id="KW-0547">Nucleotide-binding</keyword>
<evidence type="ECO:0000256" key="13">
    <source>
        <dbReference type="ARBA" id="ARBA00023054"/>
    </source>
</evidence>
<dbReference type="PANTHER" id="PTHR24115">
    <property type="entry name" value="KINESIN-RELATED"/>
    <property type="match status" value="1"/>
</dbReference>
<dbReference type="AlphaFoldDB" id="A0A665UM41"/>
<keyword evidence="11 20" id="KW-0067">ATP-binding</keyword>
<dbReference type="GO" id="GO:0051256">
    <property type="term" value="P:mitotic spindle midzone assembly"/>
    <property type="evidence" value="ECO:0007669"/>
    <property type="project" value="TreeGrafter"/>
</dbReference>
<dbReference type="GO" id="GO:0003777">
    <property type="term" value="F:microtubule motor activity"/>
    <property type="evidence" value="ECO:0007669"/>
    <property type="project" value="InterPro"/>
</dbReference>
<dbReference type="Ensembl" id="ENSENLT00000021119.1">
    <property type="protein sequence ID" value="ENSENLP00000020396.1"/>
    <property type="gene ID" value="ENSENLG00000007638.1"/>
</dbReference>
<keyword evidence="10" id="KW-0498">Mitosis</keyword>
<dbReference type="PROSITE" id="PS00411">
    <property type="entry name" value="KINESIN_MOTOR_1"/>
    <property type="match status" value="1"/>
</dbReference>
<dbReference type="Pfam" id="PF16540">
    <property type="entry name" value="MKLP1_Arf_bdg"/>
    <property type="match status" value="1"/>
</dbReference>
<keyword evidence="16" id="KW-0539">Nucleus</keyword>
<dbReference type="InterPro" id="IPR032384">
    <property type="entry name" value="Kif23_Arf-bd"/>
</dbReference>
<keyword evidence="6" id="KW-0597">Phosphoprotein</keyword>
<proteinExistence type="inferred from homology"/>
<evidence type="ECO:0000256" key="18">
    <source>
        <dbReference type="ARBA" id="ARBA00058317"/>
    </source>
</evidence>
<feature type="region of interest" description="Disordered" evidence="23">
    <location>
        <begin position="661"/>
        <end position="713"/>
    </location>
</feature>
<dbReference type="PANTHER" id="PTHR24115:SF600">
    <property type="entry name" value="KINESIN-LIKE PROTEIN KIF23"/>
    <property type="match status" value="1"/>
</dbReference>
<dbReference type="GO" id="GO:0005871">
    <property type="term" value="C:kinesin complex"/>
    <property type="evidence" value="ECO:0007669"/>
    <property type="project" value="TreeGrafter"/>
</dbReference>
<evidence type="ECO:0000256" key="9">
    <source>
        <dbReference type="ARBA" id="ARBA00022741"/>
    </source>
</evidence>
<feature type="coiled-coil region" evidence="22">
    <location>
        <begin position="542"/>
        <end position="611"/>
    </location>
</feature>
<dbReference type="SMART" id="SM00129">
    <property type="entry name" value="KISc"/>
    <property type="match status" value="1"/>
</dbReference>
<evidence type="ECO:0000256" key="16">
    <source>
        <dbReference type="ARBA" id="ARBA00023242"/>
    </source>
</evidence>
<dbReference type="Proteomes" id="UP000472264">
    <property type="component" value="Chromosome 3"/>
</dbReference>
<keyword evidence="12" id="KW-0832">Ubl conjugation</keyword>
<accession>A0A665UM41</accession>
<dbReference type="GO" id="GO:0008017">
    <property type="term" value="F:microtubule binding"/>
    <property type="evidence" value="ECO:0007669"/>
    <property type="project" value="InterPro"/>
</dbReference>
<dbReference type="Gene3D" id="2.60.40.4330">
    <property type="entry name" value="Kinesin-like protein Kif23, Arf6-interacting domain"/>
    <property type="match status" value="1"/>
</dbReference>
<dbReference type="GO" id="GO:0051301">
    <property type="term" value="P:cell division"/>
    <property type="evidence" value="ECO:0007669"/>
    <property type="project" value="UniProtKB-KW"/>
</dbReference>
<dbReference type="Gene3D" id="3.40.850.10">
    <property type="entry name" value="Kinesin motor domain"/>
    <property type="match status" value="1"/>
</dbReference>
<sequence length="902" mass="102410">TNSKGKTPRRPGPKKASNIEKDPVGVYCRIRPLGAEDEDCCVEMISSSTIQIHAPDGLKANRNGEYKETQYSFKKVFGINTTQMELFEDVSRPLVDDLIQCKNGLLFTYGVTGSGKTFTMTGSPGEGGLLPRSLGMLFNSIGPFQAKRYVFKPDDKNGMEIQSQVDVFFPTLSFSFPLFTFAEEACKSGNVDEDCCYSVFVSYIEIYNNYIYDLLEEAPFDPIRPKPPQSKILREDQNHNMYVAGCTEVEVKSTEEAFEVFWRGQKKRRIANTQLNRESSRSHSVFTVKLAQAPLDADGDHILQDKNQVSVSQLCLVDLAGSERTSRTKAEGSRLREAGNINQSLMTLRTCMEVLRENQMCGTNKMVPYRDSKVTHLFKNYFDGEGKVRMIVCVNPKADDYEETMLVMRFAEMTQEVEVARPVDRPICGLAAGRRHRNQAFKEELSRRLAERGGPINAGDDPVLVTQLTESLPALPPCELVDPADDQTLPRLIEALEQRHRIRQMMVEQFHKTASTLKSMFEQFDGQLNAKETHLHDQQSKLNQKDKVIMNQRAEIERLEKKSKTLEYKVDILQKTTDMYEQDKRSLQQELETREQRLQRELSDKRRMEQRMQGMVTDTKLKWEKECERRVNAKQLEMQNKLWVKDEKLKQLKAIVTESSTGGGCITEHLDKPERPSRERDRNMPQKRSASPSPIPDLYPTNSSTTPSTSSSSYRSVASCISDWEQKFPVDSNSEARYTGTPQYRSRTPAPCHSTSSVGRRRGHRLAPGTETAPPVHPMHRRSQSAGGEKWVDHKPTSNLDLDTVMQPIIPNAIKVSTPNEKALSKCHKYVLRHQELASDGEIETKLIKGNVFKTRGGGQAVQFTDIETLKQECPTAPSRKRRSGSVERPVQVEDIENRVRA</sequence>
<reference evidence="25" key="1">
    <citation type="submission" date="2021-04" db="EMBL/GenBank/DDBJ databases">
        <authorList>
            <consortium name="Wellcome Sanger Institute Data Sharing"/>
        </authorList>
    </citation>
    <scope>NUCLEOTIDE SEQUENCE [LARGE SCALE GENOMIC DNA]</scope>
</reference>
<dbReference type="GO" id="GO:0005634">
    <property type="term" value="C:nucleus"/>
    <property type="evidence" value="ECO:0007669"/>
    <property type="project" value="UniProtKB-SubCell"/>
</dbReference>
<evidence type="ECO:0000256" key="22">
    <source>
        <dbReference type="SAM" id="Coils"/>
    </source>
</evidence>
<dbReference type="Pfam" id="PF00225">
    <property type="entry name" value="Kinesin"/>
    <property type="match status" value="1"/>
</dbReference>
<evidence type="ECO:0000256" key="15">
    <source>
        <dbReference type="ARBA" id="ARBA00023212"/>
    </source>
</evidence>
<evidence type="ECO:0000256" key="2">
    <source>
        <dbReference type="ARBA" id="ARBA00004186"/>
    </source>
</evidence>
<dbReference type="InterPro" id="IPR036961">
    <property type="entry name" value="Kinesin_motor_dom_sf"/>
</dbReference>
<evidence type="ECO:0000256" key="14">
    <source>
        <dbReference type="ARBA" id="ARBA00023175"/>
    </source>
</evidence>
<keyword evidence="4" id="KW-0963">Cytoplasm</keyword>
<evidence type="ECO:0000256" key="17">
    <source>
        <dbReference type="ARBA" id="ARBA00023306"/>
    </source>
</evidence>
<dbReference type="PROSITE" id="PS50067">
    <property type="entry name" value="KINESIN_MOTOR_2"/>
    <property type="match status" value="1"/>
</dbReference>
<dbReference type="GO" id="GO:0016887">
    <property type="term" value="F:ATP hydrolysis activity"/>
    <property type="evidence" value="ECO:0007669"/>
    <property type="project" value="TreeGrafter"/>
</dbReference>
<feature type="region of interest" description="Disordered" evidence="23">
    <location>
        <begin position="733"/>
        <end position="792"/>
    </location>
</feature>
<dbReference type="PRINTS" id="PR00380">
    <property type="entry name" value="KINESINHEAVY"/>
</dbReference>
<dbReference type="GO" id="GO:0007018">
    <property type="term" value="P:microtubule-based movement"/>
    <property type="evidence" value="ECO:0007669"/>
    <property type="project" value="InterPro"/>
</dbReference>
<organism evidence="25 26">
    <name type="scientific">Echeneis naucrates</name>
    <name type="common">Live sharksucker</name>
    <dbReference type="NCBI Taxonomy" id="173247"/>
    <lineage>
        <taxon>Eukaryota</taxon>
        <taxon>Metazoa</taxon>
        <taxon>Chordata</taxon>
        <taxon>Craniata</taxon>
        <taxon>Vertebrata</taxon>
        <taxon>Euteleostomi</taxon>
        <taxon>Actinopterygii</taxon>
        <taxon>Neopterygii</taxon>
        <taxon>Teleostei</taxon>
        <taxon>Neoteleostei</taxon>
        <taxon>Acanthomorphata</taxon>
        <taxon>Carangaria</taxon>
        <taxon>Carangiformes</taxon>
        <taxon>Echeneidae</taxon>
        <taxon>Echeneis</taxon>
    </lineage>
</organism>
<evidence type="ECO:0000256" key="10">
    <source>
        <dbReference type="ARBA" id="ARBA00022776"/>
    </source>
</evidence>
<dbReference type="GO" id="GO:0005874">
    <property type="term" value="C:microtubule"/>
    <property type="evidence" value="ECO:0007669"/>
    <property type="project" value="UniProtKB-KW"/>
</dbReference>
<keyword evidence="13 22" id="KW-0175">Coiled coil</keyword>
<dbReference type="InterPro" id="IPR027417">
    <property type="entry name" value="P-loop_NTPase"/>
</dbReference>
<dbReference type="SUPFAM" id="SSF52540">
    <property type="entry name" value="P-loop containing nucleoside triphosphate hydrolases"/>
    <property type="match status" value="1"/>
</dbReference>
<feature type="binding site" evidence="20">
    <location>
        <begin position="110"/>
        <end position="117"/>
    </location>
    <ligand>
        <name>ATP</name>
        <dbReference type="ChEBI" id="CHEBI:30616"/>
    </ligand>
</feature>